<evidence type="ECO:0000313" key="12">
    <source>
        <dbReference type="EMBL" id="MFC4386853.1"/>
    </source>
</evidence>
<evidence type="ECO:0000256" key="4">
    <source>
        <dbReference type="ARBA" id="ARBA00022692"/>
    </source>
</evidence>
<accession>A0ABV8VUH4</accession>
<dbReference type="InterPro" id="IPR035906">
    <property type="entry name" value="MetI-like_sf"/>
</dbReference>
<comment type="caution">
    <text evidence="12">The sequence shown here is derived from an EMBL/GenBank/DDBJ whole genome shotgun (WGS) entry which is preliminary data.</text>
</comment>
<dbReference type="InterPro" id="IPR025966">
    <property type="entry name" value="OppC_N"/>
</dbReference>
<reference evidence="13" key="1">
    <citation type="journal article" date="2019" name="Int. J. Syst. Evol. Microbiol.">
        <title>The Global Catalogue of Microorganisms (GCM) 10K type strain sequencing project: providing services to taxonomists for standard genome sequencing and annotation.</title>
        <authorList>
            <consortium name="The Broad Institute Genomics Platform"/>
            <consortium name="The Broad Institute Genome Sequencing Center for Infectious Disease"/>
            <person name="Wu L."/>
            <person name="Ma J."/>
        </authorList>
    </citation>
    <scope>NUCLEOTIDE SEQUENCE [LARGE SCALE GENOMIC DNA]</scope>
    <source>
        <strain evidence="13">KACC 14058</strain>
    </source>
</reference>
<dbReference type="InterPro" id="IPR000515">
    <property type="entry name" value="MetI-like"/>
</dbReference>
<dbReference type="PANTHER" id="PTHR43386:SF24">
    <property type="entry name" value="OLIGOPEPTIDE TRANSPORT SYSTEM PERMEASE PROTEIN AMID"/>
    <property type="match status" value="1"/>
</dbReference>
<keyword evidence="4 10" id="KW-0812">Transmembrane</keyword>
<evidence type="ECO:0000256" key="9">
    <source>
        <dbReference type="ARBA" id="ARBA00024202"/>
    </source>
</evidence>
<dbReference type="PROSITE" id="PS50928">
    <property type="entry name" value="ABC_TM1"/>
    <property type="match status" value="1"/>
</dbReference>
<gene>
    <name evidence="12" type="primary">opp3C</name>
    <name evidence="12" type="ORF">ACFOZ1_03420</name>
</gene>
<evidence type="ECO:0000313" key="13">
    <source>
        <dbReference type="Proteomes" id="UP001595880"/>
    </source>
</evidence>
<evidence type="ECO:0000256" key="8">
    <source>
        <dbReference type="ARBA" id="ARBA00023136"/>
    </source>
</evidence>
<dbReference type="NCBIfam" id="NF045475">
    <property type="entry name" value="Opp3C"/>
    <property type="match status" value="1"/>
</dbReference>
<evidence type="ECO:0000256" key="10">
    <source>
        <dbReference type="RuleBase" id="RU363032"/>
    </source>
</evidence>
<dbReference type="InterPro" id="IPR050366">
    <property type="entry name" value="BP-dependent_transpt_permease"/>
</dbReference>
<keyword evidence="8 10" id="KW-0472">Membrane</keyword>
<keyword evidence="7 10" id="KW-1133">Transmembrane helix</keyword>
<evidence type="ECO:0000256" key="2">
    <source>
        <dbReference type="ARBA" id="ARBA00022448"/>
    </source>
</evidence>
<name>A0ABV8VUH4_9BACI</name>
<dbReference type="RefSeq" id="WP_390195872.1">
    <property type="nucleotide sequence ID" value="NZ_JBHSDV010000001.1"/>
</dbReference>
<feature type="transmembrane region" description="Helical" evidence="10">
    <location>
        <begin position="182"/>
        <end position="207"/>
    </location>
</feature>
<evidence type="ECO:0000259" key="11">
    <source>
        <dbReference type="PROSITE" id="PS50928"/>
    </source>
</evidence>
<evidence type="ECO:0000256" key="3">
    <source>
        <dbReference type="ARBA" id="ARBA00022475"/>
    </source>
</evidence>
<evidence type="ECO:0000256" key="7">
    <source>
        <dbReference type="ARBA" id="ARBA00022989"/>
    </source>
</evidence>
<evidence type="ECO:0000256" key="1">
    <source>
        <dbReference type="ARBA" id="ARBA00004651"/>
    </source>
</evidence>
<dbReference type="EMBL" id="JBHSDV010000001">
    <property type="protein sequence ID" value="MFC4386853.1"/>
    <property type="molecule type" value="Genomic_DNA"/>
</dbReference>
<sequence length="382" mass="42829">MDKESNNLHENKFQRVHVKEELSEELARPQLSFWKDAWIRLLKNKGAITGLILIVVILLLAFIGPFLNSYGMNDENYDAAYLPPKVKGLEWLGFDGISTIEVQGTSVDDAITRGLEGYEIDKEFVLDSTVIEEPNGDDIEYFKVSLDVDMYAANGLEDQYFWFGTDNMGRDLWTRIWEGTRISLYIGVLAAMIDMVVGVLYGGISGYYGGRTDNVMQRIIEVLSGIPNLVVVILMIMILKPGLLAITIALTITGWIGMARIVRGQVLKLKNQEFVLAARTLGANDKRILMKHLIPNVMSVIVINTMFTIPSAIFFESFLSFIGLGLQPPHASLGSLIDTAFDDYRVYPYMLLFPAVIISLLMIGFNILADGLRDALDPKMRR</sequence>
<keyword evidence="13" id="KW-1185">Reference proteome</keyword>
<feature type="transmembrane region" description="Helical" evidence="10">
    <location>
        <begin position="297"/>
        <end position="326"/>
    </location>
</feature>
<keyword evidence="6" id="KW-0653">Protein transport</keyword>
<keyword evidence="3" id="KW-1003">Cell membrane</keyword>
<keyword evidence="5" id="KW-0571">Peptide transport</keyword>
<proteinExistence type="inferred from homology"/>
<dbReference type="SUPFAM" id="SSF161098">
    <property type="entry name" value="MetI-like"/>
    <property type="match status" value="1"/>
</dbReference>
<evidence type="ECO:0000256" key="6">
    <source>
        <dbReference type="ARBA" id="ARBA00022927"/>
    </source>
</evidence>
<dbReference type="Proteomes" id="UP001595880">
    <property type="component" value="Unassembled WGS sequence"/>
</dbReference>
<organism evidence="12 13">
    <name type="scientific">Gracilibacillus marinus</name>
    <dbReference type="NCBI Taxonomy" id="630535"/>
    <lineage>
        <taxon>Bacteria</taxon>
        <taxon>Bacillati</taxon>
        <taxon>Bacillota</taxon>
        <taxon>Bacilli</taxon>
        <taxon>Bacillales</taxon>
        <taxon>Bacillaceae</taxon>
        <taxon>Gracilibacillus</taxon>
    </lineage>
</organism>
<dbReference type="Gene3D" id="1.10.3720.10">
    <property type="entry name" value="MetI-like"/>
    <property type="match status" value="1"/>
</dbReference>
<feature type="transmembrane region" description="Helical" evidence="10">
    <location>
        <begin position="219"/>
        <end position="238"/>
    </location>
</feature>
<evidence type="ECO:0000256" key="5">
    <source>
        <dbReference type="ARBA" id="ARBA00022856"/>
    </source>
</evidence>
<keyword evidence="2 10" id="KW-0813">Transport</keyword>
<dbReference type="PANTHER" id="PTHR43386">
    <property type="entry name" value="OLIGOPEPTIDE TRANSPORT SYSTEM PERMEASE PROTEIN APPC"/>
    <property type="match status" value="1"/>
</dbReference>
<feature type="transmembrane region" description="Helical" evidence="10">
    <location>
        <begin position="244"/>
        <end position="262"/>
    </location>
</feature>
<comment type="subcellular location">
    <subcellularLocation>
        <location evidence="1 10">Cell membrane</location>
        <topology evidence="1 10">Multi-pass membrane protein</topology>
    </subcellularLocation>
</comment>
<feature type="domain" description="ABC transmembrane type-1" evidence="11">
    <location>
        <begin position="180"/>
        <end position="369"/>
    </location>
</feature>
<comment type="similarity">
    <text evidence="9">Belongs to the binding-protein-dependent transport system permease family. OppBC subfamily.</text>
</comment>
<protein>
    <submittedName>
        <fullName evidence="12">Oligopeptide ABC transporter permease</fullName>
    </submittedName>
</protein>
<dbReference type="Pfam" id="PF00528">
    <property type="entry name" value="BPD_transp_1"/>
    <property type="match status" value="1"/>
</dbReference>
<feature type="transmembrane region" description="Helical" evidence="10">
    <location>
        <begin position="346"/>
        <end position="372"/>
    </location>
</feature>
<feature type="transmembrane region" description="Helical" evidence="10">
    <location>
        <begin position="47"/>
        <end position="67"/>
    </location>
</feature>
<dbReference type="CDD" id="cd06261">
    <property type="entry name" value="TM_PBP2"/>
    <property type="match status" value="1"/>
</dbReference>
<dbReference type="Pfam" id="PF12911">
    <property type="entry name" value="OppC_N"/>
    <property type="match status" value="1"/>
</dbReference>